<feature type="transmembrane region" description="Helical" evidence="1">
    <location>
        <begin position="178"/>
        <end position="196"/>
    </location>
</feature>
<feature type="transmembrane region" description="Helical" evidence="1">
    <location>
        <begin position="48"/>
        <end position="70"/>
    </location>
</feature>
<gene>
    <name evidence="2" type="ORF">CBW65_12775</name>
</gene>
<keyword evidence="1" id="KW-0812">Transmembrane</keyword>
<protein>
    <recommendedName>
        <fullName evidence="4">Prolipoprotein diacylglyceryl transferase</fullName>
    </recommendedName>
</protein>
<dbReference type="OrthoDB" id="1796359at2"/>
<dbReference type="GO" id="GO:0008961">
    <property type="term" value="F:phosphatidylglycerol-prolipoprotein diacylglyceryl transferase activity"/>
    <property type="evidence" value="ECO:0007669"/>
    <property type="project" value="InterPro"/>
</dbReference>
<dbReference type="KEGG" id="tum:CBW65_12775"/>
<dbReference type="Proteomes" id="UP000195437">
    <property type="component" value="Chromosome"/>
</dbReference>
<dbReference type="RefSeq" id="WP_087457176.1">
    <property type="nucleotide sequence ID" value="NZ_CP021434.1"/>
</dbReference>
<keyword evidence="1" id="KW-1133">Transmembrane helix</keyword>
<dbReference type="AlphaFoldDB" id="A0A1Y0IPR0"/>
<dbReference type="InterPro" id="IPR001640">
    <property type="entry name" value="Lgt"/>
</dbReference>
<dbReference type="GO" id="GO:0042158">
    <property type="term" value="P:lipoprotein biosynthetic process"/>
    <property type="evidence" value="ECO:0007669"/>
    <property type="project" value="InterPro"/>
</dbReference>
<evidence type="ECO:0000313" key="2">
    <source>
        <dbReference type="EMBL" id="ARU61806.1"/>
    </source>
</evidence>
<dbReference type="Pfam" id="PF01790">
    <property type="entry name" value="LGT"/>
    <property type="match status" value="1"/>
</dbReference>
<dbReference type="GO" id="GO:0005886">
    <property type="term" value="C:plasma membrane"/>
    <property type="evidence" value="ECO:0007669"/>
    <property type="project" value="InterPro"/>
</dbReference>
<name>A0A1Y0IPR0_9BACL</name>
<accession>A0A1Y0IPR0</accession>
<dbReference type="EMBL" id="CP021434">
    <property type="protein sequence ID" value="ARU61806.1"/>
    <property type="molecule type" value="Genomic_DNA"/>
</dbReference>
<feature type="transmembrane region" description="Helical" evidence="1">
    <location>
        <begin position="90"/>
        <end position="106"/>
    </location>
</feature>
<evidence type="ECO:0000256" key="1">
    <source>
        <dbReference type="SAM" id="Phobius"/>
    </source>
</evidence>
<sequence length="227" mass="24940">MSILPFGWHIGPIALDDSGPLGLLLAFAVFVFVIKREFNKRGGDGEKLVDALFWMAAVWVFTPRLLSFVYAPAESFAHPILTLVNGEVPYGGGLGLAFAVLTGVWWQRKYKFRLWEAGDAVAKSFIWGFAVYALCYAEAGVQSALPWAVEHGENTYHPLNLYQAALALLILALRRSGYLSLGLLGGGLLLLSLLQVHPYTQFGLAAVQWLWLLLVAAGFLNMREKAA</sequence>
<organism evidence="2 3">
    <name type="scientific">Tumebacillus avium</name>
    <dbReference type="NCBI Taxonomy" id="1903704"/>
    <lineage>
        <taxon>Bacteria</taxon>
        <taxon>Bacillati</taxon>
        <taxon>Bacillota</taxon>
        <taxon>Bacilli</taxon>
        <taxon>Bacillales</taxon>
        <taxon>Alicyclobacillaceae</taxon>
        <taxon>Tumebacillus</taxon>
    </lineage>
</organism>
<proteinExistence type="predicted"/>
<keyword evidence="1" id="KW-0472">Membrane</keyword>
<feature type="transmembrane region" description="Helical" evidence="1">
    <location>
        <begin position="202"/>
        <end position="222"/>
    </location>
</feature>
<feature type="transmembrane region" description="Helical" evidence="1">
    <location>
        <begin position="20"/>
        <end position="36"/>
    </location>
</feature>
<evidence type="ECO:0000313" key="3">
    <source>
        <dbReference type="Proteomes" id="UP000195437"/>
    </source>
</evidence>
<evidence type="ECO:0008006" key="4">
    <source>
        <dbReference type="Google" id="ProtNLM"/>
    </source>
</evidence>
<reference evidence="3" key="1">
    <citation type="submission" date="2017-05" db="EMBL/GenBank/DDBJ databases">
        <authorList>
            <person name="Sung H."/>
        </authorList>
    </citation>
    <scope>NUCLEOTIDE SEQUENCE [LARGE SCALE GENOMIC DNA]</scope>
    <source>
        <strain evidence="3">AR23208</strain>
    </source>
</reference>
<keyword evidence="3" id="KW-1185">Reference proteome</keyword>